<evidence type="ECO:0000313" key="2">
    <source>
        <dbReference type="EMBL" id="KAF2665596.1"/>
    </source>
</evidence>
<dbReference type="PANTHER" id="PTHR38123:SF6">
    <property type="entry name" value="CELL WALL SERINE-THREONINE-RICH GALACTOMANNOPROTEIN MP1 (AFU_ORTHOLOGUE AFUA_4G03240)"/>
    <property type="match status" value="1"/>
</dbReference>
<dbReference type="EMBL" id="MU004240">
    <property type="protein sequence ID" value="KAF2665596.1"/>
    <property type="molecule type" value="Genomic_DNA"/>
</dbReference>
<dbReference type="PANTHER" id="PTHR38123">
    <property type="entry name" value="CELL WALL SERINE-THREONINE-RICH GALACTOMANNOPROTEIN MP1 (AFU_ORTHOLOGUE AFUA_4G03240)"/>
    <property type="match status" value="1"/>
</dbReference>
<accession>A0A6A6U1T4</accession>
<dbReference type="GO" id="GO:0005576">
    <property type="term" value="C:extracellular region"/>
    <property type="evidence" value="ECO:0007669"/>
    <property type="project" value="TreeGrafter"/>
</dbReference>
<organism evidence="2 3">
    <name type="scientific">Microthyrium microscopicum</name>
    <dbReference type="NCBI Taxonomy" id="703497"/>
    <lineage>
        <taxon>Eukaryota</taxon>
        <taxon>Fungi</taxon>
        <taxon>Dikarya</taxon>
        <taxon>Ascomycota</taxon>
        <taxon>Pezizomycotina</taxon>
        <taxon>Dothideomycetes</taxon>
        <taxon>Dothideomycetes incertae sedis</taxon>
        <taxon>Microthyriales</taxon>
        <taxon>Microthyriaceae</taxon>
        <taxon>Microthyrium</taxon>
    </lineage>
</organism>
<feature type="chain" id="PRO_5025525377" description="Antigenic cell wall galactomanno protein" evidence="1">
    <location>
        <begin position="19"/>
        <end position="190"/>
    </location>
</feature>
<dbReference type="Gene3D" id="1.20.1280.140">
    <property type="match status" value="1"/>
</dbReference>
<keyword evidence="3" id="KW-1185">Reference proteome</keyword>
<evidence type="ECO:0008006" key="4">
    <source>
        <dbReference type="Google" id="ProtNLM"/>
    </source>
</evidence>
<dbReference type="AlphaFoldDB" id="A0A6A6U1T4"/>
<keyword evidence="1" id="KW-0732">Signal</keyword>
<evidence type="ECO:0000313" key="3">
    <source>
        <dbReference type="Proteomes" id="UP000799302"/>
    </source>
</evidence>
<reference evidence="2" key="1">
    <citation type="journal article" date="2020" name="Stud. Mycol.">
        <title>101 Dothideomycetes genomes: a test case for predicting lifestyles and emergence of pathogens.</title>
        <authorList>
            <person name="Haridas S."/>
            <person name="Albert R."/>
            <person name="Binder M."/>
            <person name="Bloem J."/>
            <person name="Labutti K."/>
            <person name="Salamov A."/>
            <person name="Andreopoulos B."/>
            <person name="Baker S."/>
            <person name="Barry K."/>
            <person name="Bills G."/>
            <person name="Bluhm B."/>
            <person name="Cannon C."/>
            <person name="Castanera R."/>
            <person name="Culley D."/>
            <person name="Daum C."/>
            <person name="Ezra D."/>
            <person name="Gonzalez J."/>
            <person name="Henrissat B."/>
            <person name="Kuo A."/>
            <person name="Liang C."/>
            <person name="Lipzen A."/>
            <person name="Lutzoni F."/>
            <person name="Magnuson J."/>
            <person name="Mondo S."/>
            <person name="Nolan M."/>
            <person name="Ohm R."/>
            <person name="Pangilinan J."/>
            <person name="Park H.-J."/>
            <person name="Ramirez L."/>
            <person name="Alfaro M."/>
            <person name="Sun H."/>
            <person name="Tritt A."/>
            <person name="Yoshinaga Y."/>
            <person name="Zwiers L.-H."/>
            <person name="Turgeon B."/>
            <person name="Goodwin S."/>
            <person name="Spatafora J."/>
            <person name="Crous P."/>
            <person name="Grigoriev I."/>
        </authorList>
    </citation>
    <scope>NUCLEOTIDE SEQUENCE</scope>
    <source>
        <strain evidence="2">CBS 115976</strain>
    </source>
</reference>
<name>A0A6A6U1T4_9PEZI</name>
<sequence>MLFKNGLIVAVVAQAAIAAPLQQHTTTLMVPADMPTIQENVDKVLSGIDKIIGDIKAYSPEKKDLTALLADSAAILSALADGTTKIKASPALGVADVLSILTPVGSLDTKVADVASALKDKKADFEKGGQIKDVLDQLQKQYAATIPFSKAITGSLPLPSVLGIIADPIAKGITDKLAGAVTDFGGTVPA</sequence>
<protein>
    <recommendedName>
        <fullName evidence="4">Antigenic cell wall galactomanno protein</fullName>
    </recommendedName>
</protein>
<dbReference type="Pfam" id="PF12296">
    <property type="entry name" value="HsbA"/>
    <property type="match status" value="1"/>
</dbReference>
<feature type="signal peptide" evidence="1">
    <location>
        <begin position="1"/>
        <end position="18"/>
    </location>
</feature>
<gene>
    <name evidence="2" type="ORF">BT63DRAFT_69495</name>
</gene>
<proteinExistence type="predicted"/>
<dbReference type="InterPro" id="IPR021054">
    <property type="entry name" value="Cell_wall_mannoprotein_1"/>
</dbReference>
<dbReference type="OrthoDB" id="2422134at2759"/>
<dbReference type="Proteomes" id="UP000799302">
    <property type="component" value="Unassembled WGS sequence"/>
</dbReference>
<evidence type="ECO:0000256" key="1">
    <source>
        <dbReference type="SAM" id="SignalP"/>
    </source>
</evidence>